<gene>
    <name evidence="2" type="ORF">PHATRDRAFT_39744</name>
</gene>
<name>B7G9I0_PHATC</name>
<dbReference type="RefSeq" id="XP_002183640.1">
    <property type="nucleotide sequence ID" value="XM_002183604.1"/>
</dbReference>
<evidence type="ECO:0000313" key="3">
    <source>
        <dbReference type="Proteomes" id="UP000000759"/>
    </source>
</evidence>
<feature type="region of interest" description="Disordered" evidence="1">
    <location>
        <begin position="46"/>
        <end position="67"/>
    </location>
</feature>
<dbReference type="GeneID" id="7195329"/>
<dbReference type="Proteomes" id="UP000000759">
    <property type="component" value="Chromosome 20"/>
</dbReference>
<reference evidence="2 3" key="1">
    <citation type="journal article" date="2008" name="Nature">
        <title>The Phaeodactylum genome reveals the evolutionary history of diatom genomes.</title>
        <authorList>
            <person name="Bowler C."/>
            <person name="Allen A.E."/>
            <person name="Badger J.H."/>
            <person name="Grimwood J."/>
            <person name="Jabbari K."/>
            <person name="Kuo A."/>
            <person name="Maheswari U."/>
            <person name="Martens C."/>
            <person name="Maumus F."/>
            <person name="Otillar R.P."/>
            <person name="Rayko E."/>
            <person name="Salamov A."/>
            <person name="Vandepoele K."/>
            <person name="Beszteri B."/>
            <person name="Gruber A."/>
            <person name="Heijde M."/>
            <person name="Katinka M."/>
            <person name="Mock T."/>
            <person name="Valentin K."/>
            <person name="Verret F."/>
            <person name="Berges J.A."/>
            <person name="Brownlee C."/>
            <person name="Cadoret J.P."/>
            <person name="Chiovitti A."/>
            <person name="Choi C.J."/>
            <person name="Coesel S."/>
            <person name="De Martino A."/>
            <person name="Detter J.C."/>
            <person name="Durkin C."/>
            <person name="Falciatore A."/>
            <person name="Fournet J."/>
            <person name="Haruta M."/>
            <person name="Huysman M.J."/>
            <person name="Jenkins B.D."/>
            <person name="Jiroutova K."/>
            <person name="Jorgensen R.E."/>
            <person name="Joubert Y."/>
            <person name="Kaplan A."/>
            <person name="Kroger N."/>
            <person name="Kroth P.G."/>
            <person name="La Roche J."/>
            <person name="Lindquist E."/>
            <person name="Lommer M."/>
            <person name="Martin-Jezequel V."/>
            <person name="Lopez P.J."/>
            <person name="Lucas S."/>
            <person name="Mangogna M."/>
            <person name="McGinnis K."/>
            <person name="Medlin L.K."/>
            <person name="Montsant A."/>
            <person name="Oudot-Le Secq M.P."/>
            <person name="Napoli C."/>
            <person name="Obornik M."/>
            <person name="Parker M.S."/>
            <person name="Petit J.L."/>
            <person name="Porcel B.M."/>
            <person name="Poulsen N."/>
            <person name="Robison M."/>
            <person name="Rychlewski L."/>
            <person name="Rynearson T.A."/>
            <person name="Schmutz J."/>
            <person name="Shapiro H."/>
            <person name="Siaut M."/>
            <person name="Stanley M."/>
            <person name="Sussman M.R."/>
            <person name="Taylor A.R."/>
            <person name="Vardi A."/>
            <person name="von Dassow P."/>
            <person name="Vyverman W."/>
            <person name="Willis A."/>
            <person name="Wyrwicz L.S."/>
            <person name="Rokhsar D.S."/>
            <person name="Weissenbach J."/>
            <person name="Armbrust E.V."/>
            <person name="Green B.R."/>
            <person name="Van de Peer Y."/>
            <person name="Grigoriev I.V."/>
        </authorList>
    </citation>
    <scope>NUCLEOTIDE SEQUENCE [LARGE SCALE GENOMIC DNA]</scope>
    <source>
        <strain evidence="2 3">CCAP 1055/1</strain>
    </source>
</reference>
<protein>
    <submittedName>
        <fullName evidence="2">Uncharacterized protein</fullName>
    </submittedName>
</protein>
<keyword evidence="3" id="KW-1185">Reference proteome</keyword>
<evidence type="ECO:0000256" key="1">
    <source>
        <dbReference type="SAM" id="MobiDB-lite"/>
    </source>
</evidence>
<dbReference type="AlphaFoldDB" id="B7G9I0"/>
<evidence type="ECO:0000313" key="2">
    <source>
        <dbReference type="EMBL" id="EEC44822.1"/>
    </source>
</evidence>
<accession>B7G9I0</accession>
<dbReference type="KEGG" id="pti:PHATRDRAFT_39744"/>
<organism evidence="2 3">
    <name type="scientific">Phaeodactylum tricornutum (strain CCAP 1055/1)</name>
    <dbReference type="NCBI Taxonomy" id="556484"/>
    <lineage>
        <taxon>Eukaryota</taxon>
        <taxon>Sar</taxon>
        <taxon>Stramenopiles</taxon>
        <taxon>Ochrophyta</taxon>
        <taxon>Bacillariophyta</taxon>
        <taxon>Bacillariophyceae</taxon>
        <taxon>Bacillariophycidae</taxon>
        <taxon>Naviculales</taxon>
        <taxon>Phaeodactylaceae</taxon>
        <taxon>Phaeodactylum</taxon>
    </lineage>
</organism>
<dbReference type="PaxDb" id="2850-Phatr39744"/>
<reference evidence="3" key="2">
    <citation type="submission" date="2008-08" db="EMBL/GenBank/DDBJ databases">
        <authorList>
            <consortium name="Diatom Consortium"/>
            <person name="Grigoriev I."/>
            <person name="Grimwood J."/>
            <person name="Kuo A."/>
            <person name="Otillar R.P."/>
            <person name="Salamov A."/>
            <person name="Detter J.C."/>
            <person name="Lindquist E."/>
            <person name="Shapiro H."/>
            <person name="Lucas S."/>
            <person name="Glavina del Rio T."/>
            <person name="Pitluck S."/>
            <person name="Rokhsar D."/>
            <person name="Bowler C."/>
        </authorList>
    </citation>
    <scope>GENOME REANNOTATION</scope>
    <source>
        <strain evidence="3">CCAP 1055/1</strain>
    </source>
</reference>
<dbReference type="HOGENOM" id="CLU_1931652_0_0_1"/>
<dbReference type="eggNOG" id="ENOG502SVT9">
    <property type="taxonomic scope" value="Eukaryota"/>
</dbReference>
<dbReference type="EMBL" id="CM000622">
    <property type="protein sequence ID" value="EEC44822.1"/>
    <property type="molecule type" value="Genomic_DNA"/>
</dbReference>
<dbReference type="OrthoDB" id="45231at2759"/>
<sequence>MSLSPLEASTLVVAINTENWRQYVPLVVSGLVIVDIALGSPAANAVLGKARGPPEGASGTDADGDAPIRNAKERIDTQKVAQAALDRASSTLELRRFLEENKSDWDRMEDLKRKMDQEMDEFDRKTQKKDA</sequence>
<dbReference type="InParanoid" id="B7G9I0"/>
<proteinExistence type="predicted"/>